<dbReference type="PROSITE" id="PS00484">
    <property type="entry name" value="THYROGLOBULIN_1_1"/>
    <property type="match status" value="3"/>
</dbReference>
<dbReference type="Gene3D" id="4.10.800.10">
    <property type="entry name" value="Thyroglobulin type-1"/>
    <property type="match status" value="5"/>
</dbReference>
<feature type="disulfide bond" evidence="6">
    <location>
        <begin position="5"/>
        <end position="12"/>
    </location>
</feature>
<dbReference type="EMBL" id="AFYH01209341">
    <property type="status" value="NOT_ANNOTATED_CDS"/>
    <property type="molecule type" value="Genomic_DNA"/>
</dbReference>
<evidence type="ECO:0000256" key="6">
    <source>
        <dbReference type="PROSITE-ProRule" id="PRU00500"/>
    </source>
</evidence>
<dbReference type="Ensembl" id="ENSLACT00000004287.1">
    <property type="protein sequence ID" value="ENSLACP00000004249.1"/>
    <property type="gene ID" value="ENSLACG00000003783.1"/>
</dbReference>
<feature type="disulfide bond" evidence="6">
    <location>
        <begin position="67"/>
        <end position="87"/>
    </location>
</feature>
<dbReference type="InterPro" id="IPR052001">
    <property type="entry name" value="MHC-II_Gamma/Thyroglobulin"/>
</dbReference>
<dbReference type="EMBL" id="AFYH01209337">
    <property type="status" value="NOT_ANNOTATED_CDS"/>
    <property type="molecule type" value="Genomic_DNA"/>
</dbReference>
<evidence type="ECO:0000313" key="8">
    <source>
        <dbReference type="Ensembl" id="ENSLACP00000004249.1"/>
    </source>
</evidence>
<dbReference type="HOGENOM" id="CLU_527426_0_0_1"/>
<feature type="domain" description="Thyroglobulin type-1" evidence="7">
    <location>
        <begin position="35"/>
        <end position="87"/>
    </location>
</feature>
<reference evidence="8" key="3">
    <citation type="submission" date="2025-09" db="UniProtKB">
        <authorList>
            <consortium name="Ensembl"/>
        </authorList>
    </citation>
    <scope>IDENTIFICATION</scope>
</reference>
<comment type="subcellular location">
    <subcellularLocation>
        <location evidence="1">Secreted</location>
    </subcellularLocation>
</comment>
<name>H3A3M8_LATCH</name>
<dbReference type="InterPro" id="IPR036857">
    <property type="entry name" value="Thyroglobulin_1_sf"/>
</dbReference>
<dbReference type="InParanoid" id="H3A3M8"/>
<dbReference type="SUPFAM" id="SSF57610">
    <property type="entry name" value="Thyroglobulin type-1 domain"/>
    <property type="match status" value="5"/>
</dbReference>
<proteinExistence type="predicted"/>
<keyword evidence="4 6" id="KW-1015">Disulfide bond</keyword>
<dbReference type="PANTHER" id="PTHR14093">
    <property type="entry name" value="HLA CLASS II GAMMA CHAIN"/>
    <property type="match status" value="1"/>
</dbReference>
<evidence type="ECO:0000256" key="4">
    <source>
        <dbReference type="ARBA" id="ARBA00023157"/>
    </source>
</evidence>
<dbReference type="PANTHER" id="PTHR14093:SF19">
    <property type="entry name" value="THYROGLOBULIN"/>
    <property type="match status" value="1"/>
</dbReference>
<feature type="domain" description="Thyroglobulin type-1" evidence="7">
    <location>
        <begin position="408"/>
        <end position="461"/>
    </location>
</feature>
<dbReference type="eggNOG" id="KOG1214">
    <property type="taxonomic scope" value="Eukaryota"/>
</dbReference>
<feature type="disulfide bond" evidence="6">
    <location>
        <begin position="176"/>
        <end position="196"/>
    </location>
</feature>
<dbReference type="GeneTree" id="ENSGT00390000018436"/>
<accession>H3A3M8</accession>
<dbReference type="PROSITE" id="PS51162">
    <property type="entry name" value="THYROGLOBULIN_1_2"/>
    <property type="match status" value="5"/>
</dbReference>
<keyword evidence="3" id="KW-0732">Signal</keyword>
<dbReference type="GO" id="GO:0006590">
    <property type="term" value="P:thyroid hormone generation"/>
    <property type="evidence" value="ECO:0007669"/>
    <property type="project" value="TreeGrafter"/>
</dbReference>
<dbReference type="SMART" id="SM00211">
    <property type="entry name" value="TY"/>
    <property type="match status" value="5"/>
</dbReference>
<feature type="disulfide bond" evidence="6">
    <location>
        <begin position="441"/>
        <end position="461"/>
    </location>
</feature>
<organism evidence="8 9">
    <name type="scientific">Latimeria chalumnae</name>
    <name type="common">Coelacanth</name>
    <dbReference type="NCBI Taxonomy" id="7897"/>
    <lineage>
        <taxon>Eukaryota</taxon>
        <taxon>Metazoa</taxon>
        <taxon>Chordata</taxon>
        <taxon>Craniata</taxon>
        <taxon>Vertebrata</taxon>
        <taxon>Euteleostomi</taxon>
        <taxon>Coelacanthiformes</taxon>
        <taxon>Coelacanthidae</taxon>
        <taxon>Latimeria</taxon>
    </lineage>
</organism>
<dbReference type="Proteomes" id="UP000008672">
    <property type="component" value="Unassembled WGS sequence"/>
</dbReference>
<dbReference type="Pfam" id="PF00086">
    <property type="entry name" value="Thyroglobulin_1"/>
    <property type="match status" value="5"/>
</dbReference>
<feature type="disulfide bond" evidence="6">
    <location>
        <begin position="58"/>
        <end position="65"/>
    </location>
</feature>
<keyword evidence="5" id="KW-0325">Glycoprotein</keyword>
<evidence type="ECO:0000259" key="7">
    <source>
        <dbReference type="PROSITE" id="PS51162"/>
    </source>
</evidence>
<feature type="disulfide bond" evidence="6">
    <location>
        <begin position="14"/>
        <end position="34"/>
    </location>
</feature>
<dbReference type="EMBL" id="AFYH01209339">
    <property type="status" value="NOT_ANNOTATED_CDS"/>
    <property type="molecule type" value="Genomic_DNA"/>
</dbReference>
<dbReference type="GO" id="GO:0005615">
    <property type="term" value="C:extracellular space"/>
    <property type="evidence" value="ECO:0007669"/>
    <property type="project" value="TreeGrafter"/>
</dbReference>
<dbReference type="EMBL" id="AFYH01209340">
    <property type="status" value="NOT_ANNOTATED_CDS"/>
    <property type="molecule type" value="Genomic_DNA"/>
</dbReference>
<evidence type="ECO:0000256" key="2">
    <source>
        <dbReference type="ARBA" id="ARBA00022525"/>
    </source>
</evidence>
<evidence type="ECO:0000256" key="3">
    <source>
        <dbReference type="ARBA" id="ARBA00022729"/>
    </source>
</evidence>
<keyword evidence="9" id="KW-1185">Reference proteome</keyword>
<feature type="domain" description="Thyroglobulin type-1" evidence="7">
    <location>
        <begin position="462"/>
        <end position="517"/>
    </location>
</feature>
<feature type="domain" description="Thyroglobulin type-1" evidence="7">
    <location>
        <begin position="136"/>
        <end position="196"/>
    </location>
</feature>
<dbReference type="EMBL" id="AFYH01209338">
    <property type="status" value="NOT_ANNOTATED_CDS"/>
    <property type="molecule type" value="Genomic_DNA"/>
</dbReference>
<feature type="domain" description="Thyroglobulin type-1" evidence="7">
    <location>
        <begin position="1"/>
        <end position="34"/>
    </location>
</feature>
<keyword evidence="2" id="KW-0964">Secreted</keyword>
<dbReference type="CDD" id="cd00191">
    <property type="entry name" value="TY"/>
    <property type="match status" value="5"/>
</dbReference>
<reference evidence="8" key="2">
    <citation type="submission" date="2025-08" db="UniProtKB">
        <authorList>
            <consortium name="Ensembl"/>
        </authorList>
    </citation>
    <scope>IDENTIFICATION</scope>
</reference>
<evidence type="ECO:0000313" key="9">
    <source>
        <dbReference type="Proteomes" id="UP000008672"/>
    </source>
</evidence>
<dbReference type="InterPro" id="IPR000716">
    <property type="entry name" value="Thyroglobulin_1"/>
</dbReference>
<protein>
    <recommendedName>
        <fullName evidence="7">Thyroglobulin type-1 domain-containing protein</fullName>
    </recommendedName>
</protein>
<reference evidence="9" key="1">
    <citation type="submission" date="2011-08" db="EMBL/GenBank/DDBJ databases">
        <title>The draft genome of Latimeria chalumnae.</title>
        <authorList>
            <person name="Di Palma F."/>
            <person name="Alfoldi J."/>
            <person name="Johnson J."/>
            <person name="Berlin A."/>
            <person name="Gnerre S."/>
            <person name="Jaffe D."/>
            <person name="MacCallum I."/>
            <person name="Young S."/>
            <person name="Walker B.J."/>
            <person name="Lander E."/>
            <person name="Lindblad-Toh K."/>
        </authorList>
    </citation>
    <scope>NUCLEOTIDE SEQUENCE [LARGE SCALE GENOMIC DNA]</scope>
    <source>
        <strain evidence="9">Wild caught</strain>
    </source>
</reference>
<evidence type="ECO:0000256" key="1">
    <source>
        <dbReference type="ARBA" id="ARBA00004613"/>
    </source>
</evidence>
<evidence type="ECO:0000256" key="5">
    <source>
        <dbReference type="ARBA" id="ARBA00023180"/>
    </source>
</evidence>
<dbReference type="STRING" id="7897.ENSLACP00000004249"/>
<sequence>RKVQCSGDSVFCWCVDADGVEVPGSKQSGLSIVCLSFCQLQRQQILCMDSGEYEAVQCDSARGQCWCVDCDGMEIYGTRQIGKPAQCLEMRLDEVYDTAFSSLQPGHSFADGIIYRILQRRFLGVRLLTTGRFRCPTKCEVERFTAEQFGGVFTVSCDENGNYHPIQCQRGGQCWCVDSSGLEIFGTRQQGGTLDCEFAGGTQPVEPVVINHMFSVAEKHAIFRWYSPSSPPRNIGKDCASERRQALSRLSYGPVGHFTEAEHGSSEVAKSGLQLSLKEHQGISQATLEEVISESIRGMFLSKELALTALQFTASPKRFQENLFGGKFLKNLGQFNFTGVLGTSGTFNFSWLDCFGRQVNLQDNQLLVKFLASILEREQFFTSLREAVAFFGSGEEGLGDAIKMVFQSRPCDGESANLFVPACSEAGDYEEVQCYKAECWCVDPQGREASGSRVQGKKPRCPSRCEKEQERAKVLKASLPAGSQVFIPSCAADGGFRPLQCAGKSCFCVDLDGKEIP</sequence>
<dbReference type="AlphaFoldDB" id="H3A3M8"/>
<comment type="caution">
    <text evidence="6">Lacks conserved residue(s) required for the propagation of feature annotation.</text>
</comment>